<dbReference type="UniPathway" id="UPA00394">
    <property type="reaction ID" value="UER00650"/>
</dbReference>
<evidence type="ECO:0000313" key="10">
    <source>
        <dbReference type="Proteomes" id="UP000007797"/>
    </source>
</evidence>
<accession>F4Q170</accession>
<dbReference type="OMA" id="ATMYKMS"/>
<organism evidence="9 10">
    <name type="scientific">Cavenderia fasciculata</name>
    <name type="common">Slime mold</name>
    <name type="synonym">Dictyostelium fasciculatum</name>
    <dbReference type="NCBI Taxonomy" id="261658"/>
    <lineage>
        <taxon>Eukaryota</taxon>
        <taxon>Amoebozoa</taxon>
        <taxon>Evosea</taxon>
        <taxon>Eumycetozoa</taxon>
        <taxon>Dictyostelia</taxon>
        <taxon>Acytosteliales</taxon>
        <taxon>Cavenderiaceae</taxon>
        <taxon>Cavenderia</taxon>
    </lineage>
</organism>
<dbReference type="PIRSF" id="PIRSF000241">
    <property type="entry name" value="Urate_oxidase"/>
    <property type="match status" value="1"/>
</dbReference>
<feature type="binding site" evidence="7">
    <location>
        <position position="220"/>
    </location>
    <ligand>
        <name>urate</name>
        <dbReference type="ChEBI" id="CHEBI:17775"/>
    </ligand>
</feature>
<dbReference type="Pfam" id="PF01014">
    <property type="entry name" value="Uricase"/>
    <property type="match status" value="2"/>
</dbReference>
<feature type="active site" description="Charge relay system" evidence="6">
    <location>
        <position position="11"/>
    </location>
</feature>
<dbReference type="GeneID" id="14870483"/>
<feature type="binding site" evidence="7">
    <location>
        <position position="57"/>
    </location>
    <ligand>
        <name>urate</name>
        <dbReference type="ChEBI" id="CHEBI:17775"/>
    </ligand>
</feature>
<comment type="catalytic activity">
    <reaction evidence="5 8">
        <text>urate + O2 + H2O = 5-hydroxyisourate + H2O2</text>
        <dbReference type="Rhea" id="RHEA:21368"/>
        <dbReference type="ChEBI" id="CHEBI:15377"/>
        <dbReference type="ChEBI" id="CHEBI:15379"/>
        <dbReference type="ChEBI" id="CHEBI:16240"/>
        <dbReference type="ChEBI" id="CHEBI:17775"/>
        <dbReference type="ChEBI" id="CHEBI:18072"/>
        <dbReference type="EC" id="1.7.3.3"/>
    </reaction>
</comment>
<feature type="binding site" evidence="7">
    <location>
        <position position="219"/>
    </location>
    <ligand>
        <name>urate</name>
        <dbReference type="ChEBI" id="CHEBI:17775"/>
    </ligand>
</feature>
<dbReference type="Proteomes" id="UP000007797">
    <property type="component" value="Unassembled WGS sequence"/>
</dbReference>
<name>F4Q170_CACFS</name>
<feature type="binding site" evidence="7">
    <location>
        <position position="159"/>
    </location>
    <ligand>
        <name>5-hydroxyisourate</name>
        <dbReference type="ChEBI" id="CHEBI:18072"/>
    </ligand>
</feature>
<comment type="similarity">
    <text evidence="2 5 8">Belongs to the uricase family.</text>
</comment>
<dbReference type="RefSeq" id="XP_004366475.1">
    <property type="nucleotide sequence ID" value="XM_004366418.1"/>
</dbReference>
<evidence type="ECO:0000256" key="7">
    <source>
        <dbReference type="PIRSR" id="PIRSR000241-2"/>
    </source>
</evidence>
<dbReference type="GO" id="GO:0019628">
    <property type="term" value="P:urate catabolic process"/>
    <property type="evidence" value="ECO:0007669"/>
    <property type="project" value="UniProtKB-UniPathway"/>
</dbReference>
<dbReference type="NCBIfam" id="TIGR03383">
    <property type="entry name" value="urate_oxi"/>
    <property type="match status" value="1"/>
</dbReference>
<evidence type="ECO:0000256" key="3">
    <source>
        <dbReference type="ARBA" id="ARBA00022631"/>
    </source>
</evidence>
<feature type="binding site" evidence="7">
    <location>
        <position position="246"/>
    </location>
    <ligand>
        <name>urate</name>
        <dbReference type="ChEBI" id="CHEBI:17775"/>
    </ligand>
</feature>
<dbReference type="Gene3D" id="3.10.270.10">
    <property type="entry name" value="Urate Oxidase"/>
    <property type="match status" value="1"/>
</dbReference>
<feature type="binding site" evidence="7">
    <location>
        <position position="56"/>
    </location>
    <ligand>
        <name>5-hydroxyisourate</name>
        <dbReference type="ChEBI" id="CHEBI:18072"/>
    </ligand>
</feature>
<feature type="active site" description="Charge relay system" evidence="6">
    <location>
        <position position="56"/>
    </location>
</feature>
<comment type="pathway">
    <text evidence="1 5">Purine metabolism; urate degradation; (S)-allantoin from urate: step 1/3.</text>
</comment>
<evidence type="ECO:0000256" key="2">
    <source>
        <dbReference type="ARBA" id="ARBA00009760"/>
    </source>
</evidence>
<protein>
    <recommendedName>
        <fullName evidence="5 8">Uricase</fullName>
        <ecNumber evidence="5 8">1.7.3.3</ecNumber>
    </recommendedName>
    <alternativeName>
        <fullName evidence="5">Urate oxidase</fullName>
    </alternativeName>
</protein>
<evidence type="ECO:0000256" key="1">
    <source>
        <dbReference type="ARBA" id="ARBA00004831"/>
    </source>
</evidence>
<feature type="binding site" evidence="7">
    <location>
        <position position="219"/>
    </location>
    <ligand>
        <name>5-hydroxyisourate</name>
        <dbReference type="ChEBI" id="CHEBI:18072"/>
    </ligand>
</feature>
<feature type="binding site" evidence="7">
    <location>
        <position position="56"/>
    </location>
    <ligand>
        <name>O2</name>
        <dbReference type="ChEBI" id="CHEBI:15379"/>
    </ligand>
</feature>
<dbReference type="PRINTS" id="PR00093">
    <property type="entry name" value="URICASE"/>
</dbReference>
<feature type="binding site" evidence="7">
    <location>
        <position position="56"/>
    </location>
    <ligand>
        <name>urate</name>
        <dbReference type="ChEBI" id="CHEBI:17775"/>
    </ligand>
</feature>
<evidence type="ECO:0000256" key="8">
    <source>
        <dbReference type="RuleBase" id="RU004455"/>
    </source>
</evidence>
<keyword evidence="5" id="KW-0576">Peroxisome</keyword>
<proteinExistence type="inferred from homology"/>
<feature type="binding site" evidence="7">
    <location>
        <position position="176"/>
    </location>
    <ligand>
        <name>urate</name>
        <dbReference type="ChEBI" id="CHEBI:17775"/>
    </ligand>
</feature>
<feature type="active site" description="Charge relay system" evidence="6">
    <location>
        <position position="248"/>
    </location>
</feature>
<dbReference type="PANTHER" id="PTHR42874:SF1">
    <property type="entry name" value="URICASE"/>
    <property type="match status" value="1"/>
</dbReference>
<feature type="binding site" evidence="7">
    <location>
        <position position="246"/>
    </location>
    <ligand>
        <name>5-hydroxyisourate</name>
        <dbReference type="ChEBI" id="CHEBI:18072"/>
    </ligand>
</feature>
<keyword evidence="4 5" id="KW-0560">Oxidoreductase</keyword>
<dbReference type="OrthoDB" id="9992118at2759"/>
<dbReference type="EMBL" id="GL883018">
    <property type="protein sequence ID" value="EGG18571.1"/>
    <property type="molecule type" value="Genomic_DNA"/>
</dbReference>
<dbReference type="AlphaFoldDB" id="F4Q170"/>
<feature type="binding site" evidence="7">
    <location>
        <position position="220"/>
    </location>
    <ligand>
        <name>5-hydroxyisourate</name>
        <dbReference type="ChEBI" id="CHEBI:18072"/>
    </ligand>
</feature>
<reference evidence="10" key="1">
    <citation type="journal article" date="2011" name="Genome Res.">
        <title>Phylogeny-wide analysis of social amoeba genomes highlights ancient origins for complex intercellular communication.</title>
        <authorList>
            <person name="Heidel A.J."/>
            <person name="Lawal H.M."/>
            <person name="Felder M."/>
            <person name="Schilde C."/>
            <person name="Helps N.R."/>
            <person name="Tunggal B."/>
            <person name="Rivero F."/>
            <person name="John U."/>
            <person name="Schleicher M."/>
            <person name="Eichinger L."/>
            <person name="Platzer M."/>
            <person name="Noegel A.A."/>
            <person name="Schaap P."/>
            <person name="Gloeckner G."/>
        </authorList>
    </citation>
    <scope>NUCLEOTIDE SEQUENCE [LARGE SCALE GENOMIC DNA]</scope>
    <source>
        <strain evidence="10">SH3</strain>
    </source>
</reference>
<feature type="binding site" evidence="7">
    <location>
        <position position="176"/>
    </location>
    <ligand>
        <name>5-hydroxyisourate</name>
        <dbReference type="ChEBI" id="CHEBI:18072"/>
    </ligand>
</feature>
<comment type="function">
    <text evidence="5 8">Catalyzes the oxidation of uric acid to 5-hydroxyisourate, which is further processed to form (S)-allantoin.</text>
</comment>
<dbReference type="KEGG" id="dfa:DFA_04065"/>
<keyword evidence="3 5" id="KW-0659">Purine metabolism</keyword>
<dbReference type="GO" id="GO:0005777">
    <property type="term" value="C:peroxisome"/>
    <property type="evidence" value="ECO:0007669"/>
    <property type="project" value="UniProtKB-SubCell"/>
</dbReference>
<feature type="binding site" evidence="7">
    <location>
        <position position="57"/>
    </location>
    <ligand>
        <name>5-hydroxyisourate</name>
        <dbReference type="ChEBI" id="CHEBI:18072"/>
    </ligand>
</feature>
<dbReference type="STRING" id="1054147.F4Q170"/>
<dbReference type="InterPro" id="IPR002042">
    <property type="entry name" value="Uricase"/>
</dbReference>
<evidence type="ECO:0000313" key="9">
    <source>
        <dbReference type="EMBL" id="EGG18571.1"/>
    </source>
</evidence>
<evidence type="ECO:0000256" key="4">
    <source>
        <dbReference type="ARBA" id="ARBA00023002"/>
    </source>
</evidence>
<dbReference type="GO" id="GO:0004846">
    <property type="term" value="F:urate oxidase activity"/>
    <property type="evidence" value="ECO:0007669"/>
    <property type="project" value="UniProtKB-EC"/>
</dbReference>
<dbReference type="GO" id="GO:0006145">
    <property type="term" value="P:purine nucleobase catabolic process"/>
    <property type="evidence" value="ECO:0007669"/>
    <property type="project" value="TreeGrafter"/>
</dbReference>
<sequence>MATLIDNRYGKARVRVLKVNKNGDHHSVFDFDCCVLLKGDFSDTYYTGANDKVVATDSTKNTVYLLAQSEQFKSVEEFGVIVGKHFLATYSHVSEVQVTIKENVWDRMRVTYEQREHDHSFVRSRDVHTASIISVRGRPAQVTSGIEDLLIMKTTGSGFEGFYRDKYTTLKETKDRVFATMVTASWTYNTATNVNYVNAVAEFKKSVFDIFALTYSKSVQETLYIIAKTALERVKEIDEIKLSLPNKHAFGFDFTRFEGVKNNNTVFQPVEEPSGLIEGTIKRAASKL</sequence>
<evidence type="ECO:0000256" key="5">
    <source>
        <dbReference type="PIRNR" id="PIRNR000241"/>
    </source>
</evidence>
<dbReference type="SUPFAM" id="SSF55620">
    <property type="entry name" value="Tetrahydrobiopterin biosynthesis enzymes-like"/>
    <property type="match status" value="2"/>
</dbReference>
<dbReference type="EC" id="1.7.3.3" evidence="5 8"/>
<dbReference type="PANTHER" id="PTHR42874">
    <property type="entry name" value="URICASE"/>
    <property type="match status" value="1"/>
</dbReference>
<comment type="subcellular location">
    <subcellularLocation>
        <location evidence="5">Peroxisome</location>
    </subcellularLocation>
</comment>
<feature type="binding site" evidence="7">
    <location>
        <position position="159"/>
    </location>
    <ligand>
        <name>urate</name>
        <dbReference type="ChEBI" id="CHEBI:17775"/>
    </ligand>
</feature>
<feature type="binding site" evidence="7">
    <location>
        <position position="246"/>
    </location>
    <ligand>
        <name>O2</name>
        <dbReference type="ChEBI" id="CHEBI:15379"/>
    </ligand>
</feature>
<keyword evidence="10" id="KW-1185">Reference proteome</keyword>
<evidence type="ECO:0000256" key="6">
    <source>
        <dbReference type="PIRSR" id="PIRSR000241-1"/>
    </source>
</evidence>
<gene>
    <name evidence="9" type="primary">uox</name>
    <name evidence="9" type="ORF">DFA_04065</name>
</gene>